<dbReference type="InterPro" id="IPR001845">
    <property type="entry name" value="HTH_ArsR_DNA-bd_dom"/>
</dbReference>
<dbReference type="PRINTS" id="PR00778">
    <property type="entry name" value="HTHARSR"/>
</dbReference>
<keyword evidence="1" id="KW-0805">Transcription regulation</keyword>
<protein>
    <submittedName>
        <fullName evidence="5">Helix-turn-helix domain-containing protein</fullName>
    </submittedName>
</protein>
<sequence>MSRNFLIIDPSEGIETLKALASKVRVDILKLLADQGPQNVNAIAGALDLPQSSVSAHVQMLEEAGLIRTETQRAKKGNQKVCHTLFDEIMVMFKKDPATKGSNTVDVAMPLGLYTSCEVSAPCGLCAPEGIIGLLDVPDTFLDPRRMSAGLLWFTRGFVEYQFPNNVRLMEGEIEQVEFSLELSSEAPGTESNWPSDITFLVNNVEIGTWTSPGDFGDQRGIYTPSWWKLKGSQYGMLKSVSINAEGTFVDGVKISPVALKDVDLPAHRSVRFKIEVRENARHPGGVNIFGRGFGNYDQDIVMRMTAAGRPQA</sequence>
<dbReference type="PANTHER" id="PTHR33154">
    <property type="entry name" value="TRANSCRIPTIONAL REGULATOR, ARSR FAMILY"/>
    <property type="match status" value="1"/>
</dbReference>
<evidence type="ECO:0000256" key="3">
    <source>
        <dbReference type="ARBA" id="ARBA00023163"/>
    </source>
</evidence>
<dbReference type="EMBL" id="JAABNR010000001">
    <property type="protein sequence ID" value="NBZ86283.1"/>
    <property type="molecule type" value="Genomic_DNA"/>
</dbReference>
<dbReference type="PIRSF" id="PIRSF030050">
    <property type="entry name" value="UCP030050_HTH"/>
    <property type="match status" value="1"/>
</dbReference>
<proteinExistence type="predicted"/>
<gene>
    <name evidence="5" type="ORF">GV832_01715</name>
</gene>
<reference evidence="5" key="1">
    <citation type="submission" date="2020-01" db="EMBL/GenBank/DDBJ databases">
        <authorList>
            <person name="Chen W.-M."/>
        </authorList>
    </citation>
    <scope>NUCLEOTIDE SEQUENCE</scope>
    <source>
        <strain evidence="5">CYK-10</strain>
    </source>
</reference>
<dbReference type="InterPro" id="IPR036388">
    <property type="entry name" value="WH-like_DNA-bd_sf"/>
</dbReference>
<evidence type="ECO:0000256" key="1">
    <source>
        <dbReference type="ARBA" id="ARBA00023015"/>
    </source>
</evidence>
<dbReference type="InterPro" id="IPR016943">
    <property type="entry name" value="UCP030050_HTH"/>
</dbReference>
<keyword evidence="3" id="KW-0804">Transcription</keyword>
<evidence type="ECO:0000259" key="4">
    <source>
        <dbReference type="SMART" id="SM00418"/>
    </source>
</evidence>
<evidence type="ECO:0000313" key="6">
    <source>
        <dbReference type="Proteomes" id="UP001193501"/>
    </source>
</evidence>
<dbReference type="PANTHER" id="PTHR33154:SF33">
    <property type="entry name" value="TRANSCRIPTIONAL REPRESSOR SDPR"/>
    <property type="match status" value="1"/>
</dbReference>
<dbReference type="CDD" id="cd00090">
    <property type="entry name" value="HTH_ARSR"/>
    <property type="match status" value="1"/>
</dbReference>
<dbReference type="RefSeq" id="WP_168773073.1">
    <property type="nucleotide sequence ID" value="NZ_JAABNR010000001.1"/>
</dbReference>
<keyword evidence="2" id="KW-0238">DNA-binding</keyword>
<dbReference type="Proteomes" id="UP001193501">
    <property type="component" value="Unassembled WGS sequence"/>
</dbReference>
<dbReference type="SMART" id="SM00418">
    <property type="entry name" value="HTH_ARSR"/>
    <property type="match status" value="1"/>
</dbReference>
<feature type="domain" description="HTH arsR-type" evidence="4">
    <location>
        <begin position="15"/>
        <end position="95"/>
    </location>
</feature>
<organism evidence="5 6">
    <name type="scientific">Stagnihabitans tardus</name>
    <dbReference type="NCBI Taxonomy" id="2699202"/>
    <lineage>
        <taxon>Bacteria</taxon>
        <taxon>Pseudomonadati</taxon>
        <taxon>Pseudomonadota</taxon>
        <taxon>Alphaproteobacteria</taxon>
        <taxon>Rhodobacterales</taxon>
        <taxon>Paracoccaceae</taxon>
        <taxon>Stagnihabitans</taxon>
    </lineage>
</organism>
<dbReference type="GO" id="GO:0003700">
    <property type="term" value="F:DNA-binding transcription factor activity"/>
    <property type="evidence" value="ECO:0007669"/>
    <property type="project" value="InterPro"/>
</dbReference>
<dbReference type="InterPro" id="IPR051081">
    <property type="entry name" value="HTH_MetalResp_TranReg"/>
</dbReference>
<name>A0AAE5BUM5_9RHOB</name>
<dbReference type="AlphaFoldDB" id="A0AAE5BUM5"/>
<dbReference type="Gene3D" id="1.10.10.10">
    <property type="entry name" value="Winged helix-like DNA-binding domain superfamily/Winged helix DNA-binding domain"/>
    <property type="match status" value="1"/>
</dbReference>
<dbReference type="GO" id="GO:0003677">
    <property type="term" value="F:DNA binding"/>
    <property type="evidence" value="ECO:0007669"/>
    <property type="project" value="UniProtKB-KW"/>
</dbReference>
<evidence type="ECO:0000313" key="5">
    <source>
        <dbReference type="EMBL" id="NBZ86283.1"/>
    </source>
</evidence>
<dbReference type="InterPro" id="IPR011991">
    <property type="entry name" value="ArsR-like_HTH"/>
</dbReference>
<evidence type="ECO:0000256" key="2">
    <source>
        <dbReference type="ARBA" id="ARBA00023125"/>
    </source>
</evidence>
<dbReference type="InterPro" id="IPR036390">
    <property type="entry name" value="WH_DNA-bd_sf"/>
</dbReference>
<keyword evidence="6" id="KW-1185">Reference proteome</keyword>
<accession>A0AAE5BUM5</accession>
<dbReference type="Pfam" id="PF12840">
    <property type="entry name" value="HTH_20"/>
    <property type="match status" value="1"/>
</dbReference>
<dbReference type="SUPFAM" id="SSF46785">
    <property type="entry name" value="Winged helix' DNA-binding domain"/>
    <property type="match status" value="1"/>
</dbReference>
<comment type="caution">
    <text evidence="5">The sequence shown here is derived from an EMBL/GenBank/DDBJ whole genome shotgun (WGS) entry which is preliminary data.</text>
</comment>